<name>A0AAV4UPW3_9ARAC</name>
<reference evidence="2 3" key="1">
    <citation type="submission" date="2021-06" db="EMBL/GenBank/DDBJ databases">
        <title>Caerostris darwini draft genome.</title>
        <authorList>
            <person name="Kono N."/>
            <person name="Arakawa K."/>
        </authorList>
    </citation>
    <scope>NUCLEOTIDE SEQUENCE [LARGE SCALE GENOMIC DNA]</scope>
</reference>
<evidence type="ECO:0000256" key="1">
    <source>
        <dbReference type="SAM" id="MobiDB-lite"/>
    </source>
</evidence>
<comment type="caution">
    <text evidence="2">The sequence shown here is derived from an EMBL/GenBank/DDBJ whole genome shotgun (WGS) entry which is preliminary data.</text>
</comment>
<gene>
    <name evidence="2" type="ORF">CDAR_120211</name>
</gene>
<dbReference type="AlphaFoldDB" id="A0AAV4UPW3"/>
<organism evidence="2 3">
    <name type="scientific">Caerostris darwini</name>
    <dbReference type="NCBI Taxonomy" id="1538125"/>
    <lineage>
        <taxon>Eukaryota</taxon>
        <taxon>Metazoa</taxon>
        <taxon>Ecdysozoa</taxon>
        <taxon>Arthropoda</taxon>
        <taxon>Chelicerata</taxon>
        <taxon>Arachnida</taxon>
        <taxon>Araneae</taxon>
        <taxon>Araneomorphae</taxon>
        <taxon>Entelegynae</taxon>
        <taxon>Araneoidea</taxon>
        <taxon>Araneidae</taxon>
        <taxon>Caerostris</taxon>
    </lineage>
</organism>
<keyword evidence="3" id="KW-1185">Reference proteome</keyword>
<proteinExistence type="predicted"/>
<protein>
    <submittedName>
        <fullName evidence="2">Uncharacterized protein</fullName>
    </submittedName>
</protein>
<feature type="region of interest" description="Disordered" evidence="1">
    <location>
        <begin position="119"/>
        <end position="154"/>
    </location>
</feature>
<evidence type="ECO:0000313" key="2">
    <source>
        <dbReference type="EMBL" id="GIY59814.1"/>
    </source>
</evidence>
<dbReference type="Proteomes" id="UP001054837">
    <property type="component" value="Unassembled WGS sequence"/>
</dbReference>
<accession>A0AAV4UPW3</accession>
<feature type="compositionally biased region" description="Basic and acidic residues" evidence="1">
    <location>
        <begin position="134"/>
        <end position="147"/>
    </location>
</feature>
<sequence length="154" mass="17230">MGHPPHFSCISPSNFLLFCIVTYQQDRSVIVKDARMSLSHTSESAFKEEVLLKVLPPEKVLEKEAARISGFTSALSGIRTVLLTTRQGVGVEMSRGVRRTNEAWVRRCRKLPPLITPGQEGDFISRKKGNKRLRAGEGKAASVEHQHYSRLSKN</sequence>
<evidence type="ECO:0000313" key="3">
    <source>
        <dbReference type="Proteomes" id="UP001054837"/>
    </source>
</evidence>
<dbReference type="EMBL" id="BPLQ01011719">
    <property type="protein sequence ID" value="GIY59814.1"/>
    <property type="molecule type" value="Genomic_DNA"/>
</dbReference>